<dbReference type="Pfam" id="PF07766">
    <property type="entry name" value="LETM1_RBD"/>
    <property type="match status" value="1"/>
</dbReference>
<evidence type="ECO:0000256" key="8">
    <source>
        <dbReference type="ARBA" id="ARBA00023128"/>
    </source>
</evidence>
<feature type="compositionally biased region" description="Low complexity" evidence="13">
    <location>
        <begin position="92"/>
        <end position="103"/>
    </location>
</feature>
<reference evidence="17 18" key="1">
    <citation type="submission" date="2015-08" db="EMBL/GenBank/DDBJ databases">
        <title>Next Generation Sequencing and Analysis of the Genome of Puccinia sorghi L Schw, the Causal Agent of Maize Common Rust.</title>
        <authorList>
            <person name="Rochi L."/>
            <person name="Burguener G."/>
            <person name="Darino M."/>
            <person name="Turjanski A."/>
            <person name="Kreff E."/>
            <person name="Dieguez M.J."/>
            <person name="Sacco F."/>
        </authorList>
    </citation>
    <scope>NUCLEOTIDE SEQUENCE [LARGE SCALE GENOMIC DNA]</scope>
    <source>
        <strain evidence="17 18">RO10H11247</strain>
    </source>
</reference>
<dbReference type="Gene3D" id="1.10.238.10">
    <property type="entry name" value="EF-hand"/>
    <property type="match status" value="1"/>
</dbReference>
<dbReference type="InterPro" id="IPR044202">
    <property type="entry name" value="LETM1/MDM38-like"/>
</dbReference>
<feature type="domain" description="EF-hand" evidence="15">
    <location>
        <begin position="622"/>
        <end position="657"/>
    </location>
</feature>
<organism evidence="17 18">
    <name type="scientific">Puccinia sorghi</name>
    <dbReference type="NCBI Taxonomy" id="27349"/>
    <lineage>
        <taxon>Eukaryota</taxon>
        <taxon>Fungi</taxon>
        <taxon>Dikarya</taxon>
        <taxon>Basidiomycota</taxon>
        <taxon>Pucciniomycotina</taxon>
        <taxon>Pucciniomycetes</taxon>
        <taxon>Pucciniales</taxon>
        <taxon>Pucciniaceae</taxon>
        <taxon>Puccinia</taxon>
    </lineage>
</organism>
<feature type="region of interest" description="Disordered" evidence="13">
    <location>
        <begin position="667"/>
        <end position="742"/>
    </location>
</feature>
<evidence type="ECO:0000256" key="7">
    <source>
        <dbReference type="ARBA" id="ARBA00022989"/>
    </source>
</evidence>
<dbReference type="PANTHER" id="PTHR14009">
    <property type="entry name" value="LEUCINE ZIPPER-EF-HAND CONTAINING TRANSMEMBRANE PROTEIN"/>
    <property type="match status" value="1"/>
</dbReference>
<dbReference type="STRING" id="27349.A0A0L6UBL7"/>
<dbReference type="GO" id="GO:0015297">
    <property type="term" value="F:antiporter activity"/>
    <property type="evidence" value="ECO:0007669"/>
    <property type="project" value="UniProtKB-KW"/>
</dbReference>
<evidence type="ECO:0000259" key="15">
    <source>
        <dbReference type="PROSITE" id="PS50222"/>
    </source>
</evidence>
<evidence type="ECO:0000256" key="11">
    <source>
        <dbReference type="PROSITE-ProRule" id="PRU01094"/>
    </source>
</evidence>
<feature type="compositionally biased region" description="Basic and acidic residues" evidence="13">
    <location>
        <begin position="472"/>
        <end position="494"/>
    </location>
</feature>
<feature type="coiled-coil region" evidence="12">
    <location>
        <begin position="540"/>
        <end position="590"/>
    </location>
</feature>
<evidence type="ECO:0000259" key="16">
    <source>
        <dbReference type="PROSITE" id="PS51758"/>
    </source>
</evidence>
<dbReference type="GO" id="GO:0043022">
    <property type="term" value="F:ribosome binding"/>
    <property type="evidence" value="ECO:0007669"/>
    <property type="project" value="InterPro"/>
</dbReference>
<dbReference type="InterPro" id="IPR011992">
    <property type="entry name" value="EF-hand-dom_pair"/>
</dbReference>
<feature type="domain" description="Letm1 RBD" evidence="16">
    <location>
        <begin position="213"/>
        <end position="430"/>
    </location>
</feature>
<dbReference type="OrthoDB" id="275278at2759"/>
<keyword evidence="9 14" id="KW-0472">Membrane</keyword>
<feature type="compositionally biased region" description="Low complexity" evidence="13">
    <location>
        <begin position="690"/>
        <end position="725"/>
    </location>
</feature>
<keyword evidence="12" id="KW-0175">Coiled coil</keyword>
<keyword evidence="5 14" id="KW-0812">Transmembrane</keyword>
<dbReference type="GO" id="GO:0005509">
    <property type="term" value="F:calcium ion binding"/>
    <property type="evidence" value="ECO:0007669"/>
    <property type="project" value="InterPro"/>
</dbReference>
<comment type="caution">
    <text evidence="17">The sequence shown here is derived from an EMBL/GenBank/DDBJ whole genome shotgun (WGS) entry which is preliminary data.</text>
</comment>
<dbReference type="PROSITE" id="PS51758">
    <property type="entry name" value="LETM1_RBD"/>
    <property type="match status" value="1"/>
</dbReference>
<dbReference type="Proteomes" id="UP000037035">
    <property type="component" value="Unassembled WGS sequence"/>
</dbReference>
<evidence type="ECO:0000256" key="14">
    <source>
        <dbReference type="SAM" id="Phobius"/>
    </source>
</evidence>
<evidence type="ECO:0000256" key="4">
    <source>
        <dbReference type="ARBA" id="ARBA00022449"/>
    </source>
</evidence>
<keyword evidence="4" id="KW-0813">Transport</keyword>
<comment type="similarity">
    <text evidence="2">Belongs to the LETM1 family.</text>
</comment>
<evidence type="ECO:0000256" key="1">
    <source>
        <dbReference type="ARBA" id="ARBA00004434"/>
    </source>
</evidence>
<feature type="region of interest" description="Disordered" evidence="13">
    <location>
        <begin position="463"/>
        <end position="494"/>
    </location>
</feature>
<feature type="compositionally biased region" description="Basic and acidic residues" evidence="13">
    <location>
        <begin position="728"/>
        <end position="742"/>
    </location>
</feature>
<evidence type="ECO:0000313" key="18">
    <source>
        <dbReference type="Proteomes" id="UP000037035"/>
    </source>
</evidence>
<keyword evidence="18" id="KW-1185">Reference proteome</keyword>
<evidence type="ECO:0000256" key="3">
    <source>
        <dbReference type="ARBA" id="ARBA00020557"/>
    </source>
</evidence>
<dbReference type="PANTHER" id="PTHR14009:SF1">
    <property type="entry name" value="MITOCHONDRIAL PROTON_CALCIUM EXCHANGER PROTEIN"/>
    <property type="match status" value="1"/>
</dbReference>
<dbReference type="Pfam" id="PF13499">
    <property type="entry name" value="EF-hand_7"/>
    <property type="match status" value="1"/>
</dbReference>
<keyword evidence="4" id="KW-0050">Antiport</keyword>
<sequence length="742" mass="83761">MAAIWLRNQSIIASVKHQPRRILIHPGSTLLVARCHAVPKHSQPFTIPNPWSASLFLTDQKIYPRLHRSYSSSSTPAHDAEKDHNHKPASKTTTTLSTTTNNNPIEQATRMQKIWKNVKEEASHYWHGTKLLGKEIRLSAKYQLKLLKGKKLTRRERRQLKRTTTDLLRLIPFSVFLIVPFMELLLPVALKLFPNMLPSTFENESKELEKKRKLLKVRLEMAKFLQETLKETGMTKKVHETEEFKDFFRKLRNTGEKPSIDDVVKVAKFFEDDLTLDNLSRPQLISMCRSVLNTPSFLHSERKKNKTDFGKNSYMNINAFGTDNFLRYTIRKRMKHLEADDAMIDAEGIDSLSVPELRHACQSRGIRSLNVDEEGLRKELAQWIDLHLHRGLSATLLILGRAFAFNRGGDGEAGDSTLESLKDALSSLPDTLLNEAELEVSNESATNKQRLIVLEEQEELIEDELEQEQKEEDARKAAREQERLQKAEQEEQQKMENVLQTAANMLPVENTVDPDGIRMTSEQLNELGEALSILSAKSSVLKEKTELKQLAEENQEASEDPDNHASAALVKRIQKMIQQIDQQIEEYDKEVGTRMHQINIGQDGKISVADLQKALEAIKHRPTDEAIKILIEKLDVDHDGFVPLEHVLSLAEEEGLGIVFAENTEEASQESASGNLVSRGKQLRHDAGRSSTESSHSPSAASAAPATATAAHPSPNSRLPNPSLSSDDDPRKPKKSDLVHDP</sequence>
<dbReference type="VEuPathDB" id="FungiDB:VP01_770g3"/>
<evidence type="ECO:0000256" key="12">
    <source>
        <dbReference type="SAM" id="Coils"/>
    </source>
</evidence>
<accession>A0A0L6UBL7</accession>
<evidence type="ECO:0000256" key="5">
    <source>
        <dbReference type="ARBA" id="ARBA00022692"/>
    </source>
</evidence>
<feature type="region of interest" description="Disordered" evidence="13">
    <location>
        <begin position="68"/>
        <end position="105"/>
    </location>
</feature>
<evidence type="ECO:0000256" key="9">
    <source>
        <dbReference type="ARBA" id="ARBA00023136"/>
    </source>
</evidence>
<dbReference type="AlphaFoldDB" id="A0A0L6UBL7"/>
<evidence type="ECO:0000256" key="10">
    <source>
        <dbReference type="ARBA" id="ARBA00031360"/>
    </source>
</evidence>
<evidence type="ECO:0000313" key="17">
    <source>
        <dbReference type="EMBL" id="KNZ45896.1"/>
    </source>
</evidence>
<name>A0A0L6UBL7_9BASI</name>
<evidence type="ECO:0000256" key="2">
    <source>
        <dbReference type="ARBA" id="ARBA00009584"/>
    </source>
</evidence>
<dbReference type="SUPFAM" id="SSF47473">
    <property type="entry name" value="EF-hand"/>
    <property type="match status" value="1"/>
</dbReference>
<evidence type="ECO:0000256" key="13">
    <source>
        <dbReference type="SAM" id="MobiDB-lite"/>
    </source>
</evidence>
<feature type="transmembrane region" description="Helical" evidence="14">
    <location>
        <begin position="167"/>
        <end position="190"/>
    </location>
</feature>
<dbReference type="GO" id="GO:0030003">
    <property type="term" value="P:intracellular monoatomic cation homeostasis"/>
    <property type="evidence" value="ECO:0007669"/>
    <property type="project" value="TreeGrafter"/>
</dbReference>
<evidence type="ECO:0000256" key="6">
    <source>
        <dbReference type="ARBA" id="ARBA00022792"/>
    </source>
</evidence>
<protein>
    <recommendedName>
        <fullName evidence="3">Mitochondrial proton/calcium exchanger protein</fullName>
    </recommendedName>
    <alternativeName>
        <fullName evidence="10">Leucine zipper-EF-hand-containing transmembrane protein 1</fullName>
    </alternativeName>
</protein>
<dbReference type="EMBL" id="LAVV01013172">
    <property type="protein sequence ID" value="KNZ45896.1"/>
    <property type="molecule type" value="Genomic_DNA"/>
</dbReference>
<keyword evidence="7 14" id="KW-1133">Transmembrane helix</keyword>
<keyword evidence="8 11" id="KW-0496">Mitochondrion</keyword>
<proteinExistence type="inferred from homology"/>
<gene>
    <name evidence="17" type="ORF">VP01_770g3</name>
</gene>
<dbReference type="GO" id="GO:0005743">
    <property type="term" value="C:mitochondrial inner membrane"/>
    <property type="evidence" value="ECO:0007669"/>
    <property type="project" value="UniProtKB-SubCell"/>
</dbReference>
<comment type="subcellular location">
    <subcellularLocation>
        <location evidence="1">Mitochondrion inner membrane</location>
        <topology evidence="1">Single-pass membrane protein</topology>
    </subcellularLocation>
</comment>
<dbReference type="InterPro" id="IPR002048">
    <property type="entry name" value="EF_hand_dom"/>
</dbReference>
<dbReference type="PROSITE" id="PS50222">
    <property type="entry name" value="EF_HAND_2"/>
    <property type="match status" value="1"/>
</dbReference>
<keyword evidence="6" id="KW-0999">Mitochondrion inner membrane</keyword>
<dbReference type="InterPro" id="IPR033122">
    <property type="entry name" value="LETM1-like_RBD"/>
</dbReference>